<dbReference type="AlphaFoldDB" id="A0A834IDD5"/>
<keyword evidence="2" id="KW-1185">Reference proteome</keyword>
<name>A0A834IDD5_RHYFE</name>
<protein>
    <submittedName>
        <fullName evidence="1">Uncharacterized protein</fullName>
    </submittedName>
</protein>
<accession>A0A834IDD5</accession>
<evidence type="ECO:0000313" key="1">
    <source>
        <dbReference type="EMBL" id="KAF7278679.1"/>
    </source>
</evidence>
<evidence type="ECO:0000313" key="2">
    <source>
        <dbReference type="Proteomes" id="UP000625711"/>
    </source>
</evidence>
<gene>
    <name evidence="1" type="ORF">GWI33_008127</name>
</gene>
<dbReference type="EMBL" id="JAACXV010000393">
    <property type="protein sequence ID" value="KAF7278679.1"/>
    <property type="molecule type" value="Genomic_DNA"/>
</dbReference>
<comment type="caution">
    <text evidence="1">The sequence shown here is derived from an EMBL/GenBank/DDBJ whole genome shotgun (WGS) entry which is preliminary data.</text>
</comment>
<dbReference type="Proteomes" id="UP000625711">
    <property type="component" value="Unassembled WGS sequence"/>
</dbReference>
<proteinExistence type="predicted"/>
<organism evidence="1 2">
    <name type="scientific">Rhynchophorus ferrugineus</name>
    <name type="common">Red palm weevil</name>
    <name type="synonym">Curculio ferrugineus</name>
    <dbReference type="NCBI Taxonomy" id="354439"/>
    <lineage>
        <taxon>Eukaryota</taxon>
        <taxon>Metazoa</taxon>
        <taxon>Ecdysozoa</taxon>
        <taxon>Arthropoda</taxon>
        <taxon>Hexapoda</taxon>
        <taxon>Insecta</taxon>
        <taxon>Pterygota</taxon>
        <taxon>Neoptera</taxon>
        <taxon>Endopterygota</taxon>
        <taxon>Coleoptera</taxon>
        <taxon>Polyphaga</taxon>
        <taxon>Cucujiformia</taxon>
        <taxon>Curculionidae</taxon>
        <taxon>Dryophthorinae</taxon>
        <taxon>Rhynchophorus</taxon>
    </lineage>
</organism>
<sequence length="176" mass="20154">MPDIKRGFASFPVVQVSLLITENRAQYSSVSLTQPLPLSNVPAPQHSLRNRGDVHYKTAVPPHQLAQNNFCFERTVLSHDFLTDHVNGRPGLPSVRLCRTDYPRPRRKIGRRREIDCETQLPTSAAVLSPFRVAVIVDVNRRPFSRYVRGFVTAILPPWKSIMRLNIFDTRRRVSI</sequence>
<reference evidence="1" key="1">
    <citation type="submission" date="2020-08" db="EMBL/GenBank/DDBJ databases">
        <title>Genome sequencing and assembly of the red palm weevil Rhynchophorus ferrugineus.</title>
        <authorList>
            <person name="Dias G.B."/>
            <person name="Bergman C.M."/>
            <person name="Manee M."/>
        </authorList>
    </citation>
    <scope>NUCLEOTIDE SEQUENCE</scope>
    <source>
        <strain evidence="1">AA-2017</strain>
        <tissue evidence="1">Whole larva</tissue>
    </source>
</reference>